<dbReference type="GO" id="GO:0022625">
    <property type="term" value="C:cytosolic large ribosomal subunit"/>
    <property type="evidence" value="ECO:0007669"/>
    <property type="project" value="TreeGrafter"/>
</dbReference>
<dbReference type="NCBIfam" id="TIGR01077">
    <property type="entry name" value="L13_A_E"/>
    <property type="match status" value="1"/>
</dbReference>
<evidence type="ECO:0000256" key="3">
    <source>
        <dbReference type="ARBA" id="ARBA00023274"/>
    </source>
</evidence>
<dbReference type="Proteomes" id="UP000192639">
    <property type="component" value="Unassembled WGS sequence"/>
</dbReference>
<reference evidence="4 5" key="1">
    <citation type="journal article" date="2017" name="Environ. Microbiol.">
        <title>Decay of the glycolytic pathway and adaptation to intranuclear parasitism within Enterocytozoonidae microsporidia.</title>
        <authorList>
            <person name="Wiredu Boakye D."/>
            <person name="Jaroenlak P."/>
            <person name="Prachumwat A."/>
            <person name="Williams T.A."/>
            <person name="Bateman K.S."/>
            <person name="Itsathitphaisarn O."/>
            <person name="Sritunyalucksana K."/>
            <person name="Paszkiewicz K.H."/>
            <person name="Moore K.A."/>
            <person name="Stentiford G.D."/>
            <person name="Williams B.A."/>
        </authorList>
    </citation>
    <scope>NUCLEOTIDE SEQUENCE [LARGE SCALE GENOMIC DNA]</scope>
    <source>
        <strain evidence="4 5">GB1</strain>
    </source>
</reference>
<comment type="similarity">
    <text evidence="1">Belongs to the universal ribosomal protein uL13 family.</text>
</comment>
<dbReference type="InterPro" id="IPR005755">
    <property type="entry name" value="Ribosomal_uL13_euk/arc"/>
</dbReference>
<keyword evidence="3" id="KW-0687">Ribonucleoprotein</keyword>
<evidence type="ECO:0000313" key="4">
    <source>
        <dbReference type="EMBL" id="ORD93971.1"/>
    </source>
</evidence>
<accession>A0A1Y1S6C5</accession>
<protein>
    <submittedName>
        <fullName evidence="4">RL13A</fullName>
    </submittedName>
</protein>
<dbReference type="AlphaFoldDB" id="A0A1Y1S6C5"/>
<dbReference type="PANTHER" id="PTHR11545">
    <property type="entry name" value="RIBOSOMAL PROTEIN L13"/>
    <property type="match status" value="1"/>
</dbReference>
<evidence type="ECO:0000256" key="1">
    <source>
        <dbReference type="ARBA" id="ARBA00006227"/>
    </source>
</evidence>
<dbReference type="VEuPathDB" id="MicrosporidiaDB:ECANGB1_1319"/>
<dbReference type="GO" id="GO:0003729">
    <property type="term" value="F:mRNA binding"/>
    <property type="evidence" value="ECO:0007669"/>
    <property type="project" value="TreeGrafter"/>
</dbReference>
<dbReference type="Gene3D" id="3.90.1180.10">
    <property type="entry name" value="Ribosomal protein L13"/>
    <property type="match status" value="1"/>
</dbReference>
<evidence type="ECO:0000313" key="5">
    <source>
        <dbReference type="Proteomes" id="UP000192639"/>
    </source>
</evidence>
<gene>
    <name evidence="4" type="primary">RL13A</name>
    <name evidence="4" type="ORF">ECANGB1_1319</name>
</gene>
<dbReference type="SUPFAM" id="SSF52161">
    <property type="entry name" value="Ribosomal protein L13"/>
    <property type="match status" value="1"/>
</dbReference>
<evidence type="ECO:0000256" key="2">
    <source>
        <dbReference type="ARBA" id="ARBA00022980"/>
    </source>
</evidence>
<dbReference type="PANTHER" id="PTHR11545:SF3">
    <property type="entry name" value="LARGE RIBOSOMAL SUBUNIT PROTEIN UL13"/>
    <property type="match status" value="1"/>
</dbReference>
<dbReference type="InterPro" id="IPR005822">
    <property type="entry name" value="Ribosomal_uL13"/>
</dbReference>
<dbReference type="GO" id="GO:0006412">
    <property type="term" value="P:translation"/>
    <property type="evidence" value="ECO:0007669"/>
    <property type="project" value="InterPro"/>
</dbReference>
<organism evidence="4 5">
    <name type="scientific">Enterospora canceri</name>
    <dbReference type="NCBI Taxonomy" id="1081671"/>
    <lineage>
        <taxon>Eukaryota</taxon>
        <taxon>Fungi</taxon>
        <taxon>Fungi incertae sedis</taxon>
        <taxon>Microsporidia</taxon>
        <taxon>Enterocytozoonidae</taxon>
        <taxon>Enterospora</taxon>
    </lineage>
</organism>
<keyword evidence="2" id="KW-0689">Ribosomal protein</keyword>
<dbReference type="InterPro" id="IPR036899">
    <property type="entry name" value="Ribosomal_uL13_sf"/>
</dbReference>
<proteinExistence type="inferred from homology"/>
<comment type="caution">
    <text evidence="4">The sequence shown here is derived from an EMBL/GenBank/DDBJ whole genome shotgun (WGS) entry which is preliminary data.</text>
</comment>
<dbReference type="OrthoDB" id="1882297at2759"/>
<dbReference type="EMBL" id="LWDP01000037">
    <property type="protein sequence ID" value="ORD93971.1"/>
    <property type="molecule type" value="Genomic_DNA"/>
</dbReference>
<dbReference type="Pfam" id="PF00572">
    <property type="entry name" value="Ribosomal_L13"/>
    <property type="match status" value="1"/>
</dbReference>
<name>A0A1Y1S6C5_9MICR</name>
<sequence>MSNQNNCCNSNDCCNNGDCCNNDECLSRKVVVDASGHVVGKLASRVAKLLLEGYEVDVVACERAIFTGPLERHVGKYKDWKRKRCIVNPMRGAFHYKEPSKYFFKVLRTMVQRKTNRGGEALGKLGCYEAIPAQFVGVERVMFPEALHVVTNNVERRTCTIGQLLSKFGWKYVTLSDEIYSRAMKAEKEIKRRETERKEQLVESEEFKKKVRARLLELK</sequence>
<dbReference type="GO" id="GO:0003735">
    <property type="term" value="F:structural constituent of ribosome"/>
    <property type="evidence" value="ECO:0007669"/>
    <property type="project" value="InterPro"/>
</dbReference>
<dbReference type="GO" id="GO:0017148">
    <property type="term" value="P:negative regulation of translation"/>
    <property type="evidence" value="ECO:0007669"/>
    <property type="project" value="TreeGrafter"/>
</dbReference>
<keyword evidence="5" id="KW-1185">Reference proteome</keyword>